<evidence type="ECO:0000313" key="3">
    <source>
        <dbReference type="Proteomes" id="UP000285146"/>
    </source>
</evidence>
<dbReference type="AlphaFoldDB" id="A0A423XME5"/>
<proteinExistence type="predicted"/>
<sequence length="762" mass="86949">MTEPERVCAALLERYRGLNCALKKQLDDITFESVQLETLRQTLREWLAVAKDPSLPPGVHYLLDTEPTFYPVNPTKGTRNELVVDSLREIARDEDVEIFLAVFEFGRSEDEARLTHMADRHGNNIYEFFITDKQEVLRDYTVSPKNEDHFGTILPPTESHATCVAILPTSKVLDKKHADPGPTEADILRLREHMICYLVDRALDKADVVKATSELQSYYWRPVQPGQGDFNPLQWPHRATKRHLLNAVTMATRAAAIPYEPPPYYFDYFANKALCFSPGLFDDSDIIRGLDILLSQVDFADLPRVLSNLPPLVQGEPDRHDPAYVGRWLHRVFARSHCGPQVYLRLEHATLIVDMCTSFFSARVHLSDVICDILRYQCENPPFCFALIGRLLEVSYEDPTDLAYIKCWQCFEGDVLHRTNTSRMAKHRSPSAGLLPRFPTASSWENRPLLSQPLGTAVPTTVSKIQYLLDRAQGQEWEPACGGFLTWIENQFENEVIHEEGNDGKTLTAFWLPMIRDLSQRHDASFWEPEPSPRREVHRDIIRAVLIRYLKVCVGAEPRRRDFYRPSLVTPECKGCASCKVINRFLLDISRTRAIFPVARTTPPVTSSPGTSSGYVIQRSALAHILPETKKMGCSFHIKERTCAGTVLCVEKRDGAKQWVDWCARREEAARELARFDPEKMILVLGKKDYESLVGMEILKRDNRADWFRMIETYLGDTETQRAALAPHVRRAARYPWPDQASTDSDDLTPSPLARLSRLGPL</sequence>
<evidence type="ECO:0000256" key="1">
    <source>
        <dbReference type="SAM" id="MobiDB-lite"/>
    </source>
</evidence>
<reference evidence="2 3" key="1">
    <citation type="submission" date="2015-09" db="EMBL/GenBank/DDBJ databases">
        <title>Host preference determinants of Valsa canker pathogens revealed by comparative genomics.</title>
        <authorList>
            <person name="Yin Z."/>
            <person name="Huang L."/>
        </authorList>
    </citation>
    <scope>NUCLEOTIDE SEQUENCE [LARGE SCALE GENOMIC DNA]</scope>
    <source>
        <strain evidence="2 3">SXYLt</strain>
    </source>
</reference>
<dbReference type="EMBL" id="LKEB01000002">
    <property type="protein sequence ID" value="ROW17739.1"/>
    <property type="molecule type" value="Genomic_DNA"/>
</dbReference>
<keyword evidence="3" id="KW-1185">Reference proteome</keyword>
<dbReference type="OrthoDB" id="10505697at2759"/>
<evidence type="ECO:0000313" key="2">
    <source>
        <dbReference type="EMBL" id="ROW17739.1"/>
    </source>
</evidence>
<dbReference type="Proteomes" id="UP000285146">
    <property type="component" value="Unassembled WGS sequence"/>
</dbReference>
<protein>
    <submittedName>
        <fullName evidence="2">Uncharacterized protein</fullName>
    </submittedName>
</protein>
<name>A0A423XME5_9PEZI</name>
<comment type="caution">
    <text evidence="2">The sequence shown here is derived from an EMBL/GenBank/DDBJ whole genome shotgun (WGS) entry which is preliminary data.</text>
</comment>
<gene>
    <name evidence="2" type="ORF">VPNG_00939</name>
</gene>
<accession>A0A423XME5</accession>
<dbReference type="InParanoid" id="A0A423XME5"/>
<organism evidence="2 3">
    <name type="scientific">Cytospora leucostoma</name>
    <dbReference type="NCBI Taxonomy" id="1230097"/>
    <lineage>
        <taxon>Eukaryota</taxon>
        <taxon>Fungi</taxon>
        <taxon>Dikarya</taxon>
        <taxon>Ascomycota</taxon>
        <taxon>Pezizomycotina</taxon>
        <taxon>Sordariomycetes</taxon>
        <taxon>Sordariomycetidae</taxon>
        <taxon>Diaporthales</taxon>
        <taxon>Cytosporaceae</taxon>
        <taxon>Cytospora</taxon>
    </lineage>
</organism>
<feature type="region of interest" description="Disordered" evidence="1">
    <location>
        <begin position="736"/>
        <end position="762"/>
    </location>
</feature>